<dbReference type="Gene3D" id="3.30.1330.60">
    <property type="entry name" value="OmpA-like domain"/>
    <property type="match status" value="1"/>
</dbReference>
<dbReference type="RefSeq" id="WP_310028386.1">
    <property type="nucleotide sequence ID" value="NZ_JAVDRL010000001.1"/>
</dbReference>
<keyword evidence="2 4" id="KW-0472">Membrane</keyword>
<accession>A0ABU1MTI7</accession>
<dbReference type="CDD" id="cd07185">
    <property type="entry name" value="OmpA_C-like"/>
    <property type="match status" value="1"/>
</dbReference>
<dbReference type="Pfam" id="PF00691">
    <property type="entry name" value="OmpA"/>
    <property type="match status" value="1"/>
</dbReference>
<protein>
    <submittedName>
        <fullName evidence="6">Outer membrane protein OmpA-like peptidoglycan-associated protein</fullName>
    </submittedName>
</protein>
<evidence type="ECO:0000256" key="1">
    <source>
        <dbReference type="ARBA" id="ARBA00004442"/>
    </source>
</evidence>
<comment type="caution">
    <text evidence="6">The sequence shown here is derived from an EMBL/GenBank/DDBJ whole genome shotgun (WGS) entry which is preliminary data.</text>
</comment>
<dbReference type="InterPro" id="IPR050330">
    <property type="entry name" value="Bact_OuterMem_StrucFunc"/>
</dbReference>
<dbReference type="PANTHER" id="PTHR30329">
    <property type="entry name" value="STATOR ELEMENT OF FLAGELLAR MOTOR COMPLEX"/>
    <property type="match status" value="1"/>
</dbReference>
<dbReference type="InterPro" id="IPR006664">
    <property type="entry name" value="OMP_bac"/>
</dbReference>
<evidence type="ECO:0000256" key="4">
    <source>
        <dbReference type="PROSITE-ProRule" id="PRU00473"/>
    </source>
</evidence>
<feature type="domain" description="OmpA-like" evidence="5">
    <location>
        <begin position="270"/>
        <end position="383"/>
    </location>
</feature>
<evidence type="ECO:0000256" key="3">
    <source>
        <dbReference type="ARBA" id="ARBA00023237"/>
    </source>
</evidence>
<gene>
    <name evidence="6" type="ORF">J2800_000209</name>
</gene>
<dbReference type="InterPro" id="IPR036737">
    <property type="entry name" value="OmpA-like_sf"/>
</dbReference>
<sequence length="597" mass="61223">MADENPIEKMTPGQILADASVAEFIKAMGLSIAEAQKALDINSLAQVGAYAEKRPGLGDKSLLQLGLSPPFYHYQHADLTVSMQLTMKVGEASAFGIGGKLDLGFGSGGPQAPANAREAQITLKSLPASATVDGKKSDATGADLEAAAETLAKALRTPDGKFERAYVDAQHTKAPFKLDPDTAKNPIKTDTGVAFYAAGEASVGVIRIVATPTANTSEDFTLATGKVVTVKSQSNELLYARAVVNQINALGGFKAKLLRDPVGSTLPIGGGTLGLALFDTGSAALKPAAIEELALVARTLKDSGSNVDVVGFTDTMFTDASNLDLGKRRAQAVAKYLTDNGVPAGQIRKVETRGEASWKAKGATDEVANQQFRRAEVLLADSNDLLIVVDSAATQLQATPTPDKTGNGATGNGFIIVRHFAAQAVDATAVKVGASDTSVAISGTAVATGGPFAVDTPEAFAFNLARDVNAGSATHGVRAVRQGGVVTFVDAKDVVVVNLVTLSANDIALSADGGASVTKALAKIAAGPTASADKPKISVAVGLAVDYRTSRQFEQSVNGNSSISARIVAVPAPVEFLDEIKTFLAAPAASPAPTPTP</sequence>
<reference evidence="6 7" key="1">
    <citation type="submission" date="2023-07" db="EMBL/GenBank/DDBJ databases">
        <title>Sorghum-associated microbial communities from plants grown in Nebraska, USA.</title>
        <authorList>
            <person name="Schachtman D."/>
        </authorList>
    </citation>
    <scope>NUCLEOTIDE SEQUENCE [LARGE SCALE GENOMIC DNA]</scope>
    <source>
        <strain evidence="6 7">DS2154</strain>
    </source>
</reference>
<evidence type="ECO:0000313" key="7">
    <source>
        <dbReference type="Proteomes" id="UP001262754"/>
    </source>
</evidence>
<dbReference type="PROSITE" id="PS51123">
    <property type="entry name" value="OMPA_2"/>
    <property type="match status" value="1"/>
</dbReference>
<dbReference type="PRINTS" id="PR01021">
    <property type="entry name" value="OMPADOMAIN"/>
</dbReference>
<evidence type="ECO:0000256" key="2">
    <source>
        <dbReference type="ARBA" id="ARBA00023136"/>
    </source>
</evidence>
<dbReference type="EMBL" id="JAVDRL010000001">
    <property type="protein sequence ID" value="MDR6529494.1"/>
    <property type="molecule type" value="Genomic_DNA"/>
</dbReference>
<evidence type="ECO:0000313" key="6">
    <source>
        <dbReference type="EMBL" id="MDR6529494.1"/>
    </source>
</evidence>
<evidence type="ECO:0000259" key="5">
    <source>
        <dbReference type="PROSITE" id="PS51123"/>
    </source>
</evidence>
<dbReference type="PANTHER" id="PTHR30329:SF21">
    <property type="entry name" value="LIPOPROTEIN YIAD-RELATED"/>
    <property type="match status" value="1"/>
</dbReference>
<keyword evidence="3" id="KW-0998">Cell outer membrane</keyword>
<dbReference type="Proteomes" id="UP001262754">
    <property type="component" value="Unassembled WGS sequence"/>
</dbReference>
<organism evidence="6 7">
    <name type="scientific">Caulobacter rhizosphaerae</name>
    <dbReference type="NCBI Taxonomy" id="2010972"/>
    <lineage>
        <taxon>Bacteria</taxon>
        <taxon>Pseudomonadati</taxon>
        <taxon>Pseudomonadota</taxon>
        <taxon>Alphaproteobacteria</taxon>
        <taxon>Caulobacterales</taxon>
        <taxon>Caulobacteraceae</taxon>
        <taxon>Caulobacter</taxon>
    </lineage>
</organism>
<dbReference type="InterPro" id="IPR006665">
    <property type="entry name" value="OmpA-like"/>
</dbReference>
<keyword evidence="7" id="KW-1185">Reference proteome</keyword>
<comment type="subcellular location">
    <subcellularLocation>
        <location evidence="1">Cell outer membrane</location>
    </subcellularLocation>
</comment>
<dbReference type="SUPFAM" id="SSF103088">
    <property type="entry name" value="OmpA-like"/>
    <property type="match status" value="1"/>
</dbReference>
<name>A0ABU1MTI7_9CAUL</name>
<proteinExistence type="predicted"/>